<organism evidence="3 4">
    <name type="scientific">Corticimicrobacter populi</name>
    <dbReference type="NCBI Taxonomy" id="2175229"/>
    <lineage>
        <taxon>Bacteria</taxon>
        <taxon>Pseudomonadati</taxon>
        <taxon>Pseudomonadota</taxon>
        <taxon>Betaproteobacteria</taxon>
        <taxon>Burkholderiales</taxon>
        <taxon>Alcaligenaceae</taxon>
        <taxon>Corticimicrobacter</taxon>
    </lineage>
</organism>
<evidence type="ECO:0000256" key="1">
    <source>
        <dbReference type="SAM" id="Phobius"/>
    </source>
</evidence>
<reference evidence="4" key="1">
    <citation type="submission" date="2018-05" db="EMBL/GenBank/DDBJ databases">
        <authorList>
            <person name="Li Y."/>
        </authorList>
    </citation>
    <scope>NUCLEOTIDE SEQUENCE [LARGE SCALE GENOMIC DNA]</scope>
    <source>
        <strain evidence="4">3d-2-2</strain>
    </source>
</reference>
<gene>
    <name evidence="3" type="ORF">DD235_00035</name>
</gene>
<evidence type="ECO:0000313" key="3">
    <source>
        <dbReference type="EMBL" id="PWF24631.1"/>
    </source>
</evidence>
<dbReference type="EMBL" id="QETA01000001">
    <property type="protein sequence ID" value="PWF24631.1"/>
    <property type="molecule type" value="Genomic_DNA"/>
</dbReference>
<evidence type="ECO:0000313" key="4">
    <source>
        <dbReference type="Proteomes" id="UP000245212"/>
    </source>
</evidence>
<feature type="domain" description="DUF6436" evidence="2">
    <location>
        <begin position="49"/>
        <end position="196"/>
    </location>
</feature>
<dbReference type="RefSeq" id="WP_109060036.1">
    <property type="nucleotide sequence ID" value="NZ_QETA01000001.1"/>
</dbReference>
<evidence type="ECO:0000259" key="2">
    <source>
        <dbReference type="Pfam" id="PF20029"/>
    </source>
</evidence>
<dbReference type="Gene3D" id="3.40.30.10">
    <property type="entry name" value="Glutaredoxin"/>
    <property type="match status" value="1"/>
</dbReference>
<dbReference type="GO" id="GO:0016853">
    <property type="term" value="F:isomerase activity"/>
    <property type="evidence" value="ECO:0007669"/>
    <property type="project" value="UniProtKB-KW"/>
</dbReference>
<protein>
    <submittedName>
        <fullName evidence="3">Thiol-disulfide isomerase</fullName>
    </submittedName>
</protein>
<accession>A0A2V1K0I2</accession>
<keyword evidence="1" id="KW-1133">Transmembrane helix</keyword>
<proteinExistence type="predicted"/>
<feature type="transmembrane region" description="Helical" evidence="1">
    <location>
        <begin position="12"/>
        <end position="32"/>
    </location>
</feature>
<sequence>MQHNRITPSRRALVIAIVVVVIVLTASSLFLWKRTGVSNLREFSTEQVVIFEGEGLSLPAAISGPGNIRIVHFWDPGCRSCNKETDAHLNYLIGMYRSAGIDFYSVQKPGTTGELAPFLQGKLTPLETIQGIETLPASPAMAIWDRDGNLAYAGPYSEGLICNSSNSFVEPIIDALIAGRKVTPKGFLAVGCYCPWGEGSMVGS</sequence>
<dbReference type="InterPro" id="IPR045494">
    <property type="entry name" value="DUF6436"/>
</dbReference>
<comment type="caution">
    <text evidence="3">The sequence shown here is derived from an EMBL/GenBank/DDBJ whole genome shotgun (WGS) entry which is preliminary data.</text>
</comment>
<dbReference type="Proteomes" id="UP000245212">
    <property type="component" value="Unassembled WGS sequence"/>
</dbReference>
<dbReference type="InterPro" id="IPR036249">
    <property type="entry name" value="Thioredoxin-like_sf"/>
</dbReference>
<dbReference type="Pfam" id="PF20029">
    <property type="entry name" value="DUF6436"/>
    <property type="match status" value="1"/>
</dbReference>
<name>A0A2V1K0I2_9BURK</name>
<dbReference type="AlphaFoldDB" id="A0A2V1K0I2"/>
<keyword evidence="4" id="KW-1185">Reference proteome</keyword>
<keyword evidence="1" id="KW-0472">Membrane</keyword>
<dbReference type="SUPFAM" id="SSF52833">
    <property type="entry name" value="Thioredoxin-like"/>
    <property type="match status" value="1"/>
</dbReference>
<keyword evidence="1" id="KW-0812">Transmembrane</keyword>
<keyword evidence="3" id="KW-0413">Isomerase</keyword>